<dbReference type="GO" id="GO:0045259">
    <property type="term" value="C:proton-transporting ATP synthase complex"/>
    <property type="evidence" value="ECO:0007669"/>
    <property type="project" value="UniProtKB-KW"/>
</dbReference>
<sequence length="367" mass="41167">MINGRIMTTIKHLKISILFTVFGLFVSQASFAGEAKEGEKFDPSVMINHHIMDAHDWHLFDLKDDDGEVHPVSIPLPVILWDNGLQIFMSSEFHHGHDAVERNGNYYFNAHEHIYKTDANGTLEYDEAGAITNAHPLDLSITKNVAMLLINATVMVLIFLAVARGYKKNVKRAPKGVQSFFEPIIIYVRDEIVKPNIGPKYERYLPYLLSLFFFIWFGNLLGLLPAAANLTGNIAVCMALAGLTLIITLASGRKTYWLHILDPLGNSMPWLAKFPLYLILWPIEILGIFIKPFSLMIRLFANITAGHIIILSIISLTFITQSIAVGVASTAFATVMNMLELFVALLQAYVFTLLTSMYFGQAVEEHH</sequence>
<keyword evidence="10 11" id="KW-0066">ATP synthesis</keyword>
<evidence type="ECO:0000256" key="9">
    <source>
        <dbReference type="ARBA" id="ARBA00023136"/>
    </source>
</evidence>
<dbReference type="STRING" id="692418.SAMN04488029_2526"/>
<dbReference type="InterPro" id="IPR045083">
    <property type="entry name" value="ATP_synth_F0_asu_bact/mt"/>
</dbReference>
<dbReference type="GO" id="GO:0005886">
    <property type="term" value="C:plasma membrane"/>
    <property type="evidence" value="ECO:0007669"/>
    <property type="project" value="UniProtKB-SubCell"/>
</dbReference>
<evidence type="ECO:0000256" key="1">
    <source>
        <dbReference type="ARBA" id="ARBA00004141"/>
    </source>
</evidence>
<evidence type="ECO:0000256" key="13">
    <source>
        <dbReference type="SAM" id="SignalP"/>
    </source>
</evidence>
<evidence type="ECO:0000256" key="3">
    <source>
        <dbReference type="ARBA" id="ARBA00022448"/>
    </source>
</evidence>
<dbReference type="Gene3D" id="1.20.120.220">
    <property type="entry name" value="ATP synthase, F0 complex, subunit A"/>
    <property type="match status" value="1"/>
</dbReference>
<dbReference type="PRINTS" id="PR00123">
    <property type="entry name" value="ATPASEA"/>
</dbReference>
<dbReference type="InterPro" id="IPR000568">
    <property type="entry name" value="ATP_synth_F0_asu"/>
</dbReference>
<accession>A0A1W2GFL1</accession>
<evidence type="ECO:0000256" key="6">
    <source>
        <dbReference type="ARBA" id="ARBA00022781"/>
    </source>
</evidence>
<dbReference type="HAMAP" id="MF_01393">
    <property type="entry name" value="ATP_synth_a_bact"/>
    <property type="match status" value="1"/>
</dbReference>
<comment type="subcellular location">
    <subcellularLocation>
        <location evidence="11 12">Cell membrane</location>
        <topology evidence="11 12">Multi-pass membrane protein</topology>
    </subcellularLocation>
    <subcellularLocation>
        <location evidence="1">Membrane</location>
        <topology evidence="1">Multi-pass membrane protein</topology>
    </subcellularLocation>
</comment>
<evidence type="ECO:0000256" key="5">
    <source>
        <dbReference type="ARBA" id="ARBA00022692"/>
    </source>
</evidence>
<dbReference type="EMBL" id="FWYF01000002">
    <property type="protein sequence ID" value="SMD35445.1"/>
    <property type="molecule type" value="Genomic_DNA"/>
</dbReference>
<feature type="transmembrane region" description="Helical" evidence="11">
    <location>
        <begin position="296"/>
        <end position="319"/>
    </location>
</feature>
<dbReference type="SUPFAM" id="SSF81336">
    <property type="entry name" value="F1F0 ATP synthase subunit A"/>
    <property type="match status" value="1"/>
</dbReference>
<dbReference type="NCBIfam" id="TIGR01131">
    <property type="entry name" value="ATP_synt_6_or_A"/>
    <property type="match status" value="1"/>
</dbReference>
<dbReference type="PANTHER" id="PTHR11410">
    <property type="entry name" value="ATP SYNTHASE SUBUNIT A"/>
    <property type="match status" value="1"/>
</dbReference>
<evidence type="ECO:0000256" key="10">
    <source>
        <dbReference type="ARBA" id="ARBA00023310"/>
    </source>
</evidence>
<keyword evidence="11" id="KW-1003">Cell membrane</keyword>
<dbReference type="GO" id="GO:0046933">
    <property type="term" value="F:proton-transporting ATP synthase activity, rotational mechanism"/>
    <property type="evidence" value="ECO:0007669"/>
    <property type="project" value="UniProtKB-UniRule"/>
</dbReference>
<keyword evidence="9 11" id="KW-0472">Membrane</keyword>
<comment type="similarity">
    <text evidence="2 11 12">Belongs to the ATPase A chain family.</text>
</comment>
<feature type="signal peptide" evidence="13">
    <location>
        <begin position="1"/>
        <end position="32"/>
    </location>
</feature>
<evidence type="ECO:0000256" key="11">
    <source>
        <dbReference type="HAMAP-Rule" id="MF_01393"/>
    </source>
</evidence>
<dbReference type="Pfam" id="PF00119">
    <property type="entry name" value="ATP-synt_A"/>
    <property type="match status" value="1"/>
</dbReference>
<keyword evidence="8 11" id="KW-0406">Ion transport</keyword>
<dbReference type="PANTHER" id="PTHR11410:SF0">
    <property type="entry name" value="ATP SYNTHASE SUBUNIT A"/>
    <property type="match status" value="1"/>
</dbReference>
<evidence type="ECO:0000313" key="14">
    <source>
        <dbReference type="EMBL" id="SMD35445.1"/>
    </source>
</evidence>
<gene>
    <name evidence="11" type="primary">atpB</name>
    <name evidence="14" type="ORF">SAMN04488029_2526</name>
</gene>
<evidence type="ECO:0000313" key="15">
    <source>
        <dbReference type="Proteomes" id="UP000192472"/>
    </source>
</evidence>
<evidence type="ECO:0000256" key="7">
    <source>
        <dbReference type="ARBA" id="ARBA00022989"/>
    </source>
</evidence>
<keyword evidence="4 11" id="KW-0138">CF(0)</keyword>
<feature type="transmembrane region" description="Helical" evidence="11">
    <location>
        <begin position="204"/>
        <end position="224"/>
    </location>
</feature>
<keyword evidence="5 11" id="KW-0812">Transmembrane</keyword>
<evidence type="ECO:0000256" key="4">
    <source>
        <dbReference type="ARBA" id="ARBA00022547"/>
    </source>
</evidence>
<organism evidence="14 15">
    <name type="scientific">Reichenbachiella faecimaris</name>
    <dbReference type="NCBI Taxonomy" id="692418"/>
    <lineage>
        <taxon>Bacteria</taxon>
        <taxon>Pseudomonadati</taxon>
        <taxon>Bacteroidota</taxon>
        <taxon>Cytophagia</taxon>
        <taxon>Cytophagales</taxon>
        <taxon>Reichenbachiellaceae</taxon>
        <taxon>Reichenbachiella</taxon>
    </lineage>
</organism>
<dbReference type="InterPro" id="IPR035908">
    <property type="entry name" value="F0_ATP_A_sf"/>
</dbReference>
<proteinExistence type="inferred from homology"/>
<evidence type="ECO:0000256" key="12">
    <source>
        <dbReference type="RuleBase" id="RU000483"/>
    </source>
</evidence>
<reference evidence="14 15" key="1">
    <citation type="submission" date="2017-04" db="EMBL/GenBank/DDBJ databases">
        <authorList>
            <person name="Afonso C.L."/>
            <person name="Miller P.J."/>
            <person name="Scott M.A."/>
            <person name="Spackman E."/>
            <person name="Goraichik I."/>
            <person name="Dimitrov K.M."/>
            <person name="Suarez D.L."/>
            <person name="Swayne D.E."/>
        </authorList>
    </citation>
    <scope>NUCLEOTIDE SEQUENCE [LARGE SCALE GENOMIC DNA]</scope>
    <source>
        <strain evidence="14 15">DSM 26133</strain>
    </source>
</reference>
<keyword evidence="7 11" id="KW-1133">Transmembrane helix</keyword>
<feature type="transmembrane region" description="Helical" evidence="11">
    <location>
        <begin position="145"/>
        <end position="163"/>
    </location>
</feature>
<keyword evidence="15" id="KW-1185">Reference proteome</keyword>
<feature type="transmembrane region" description="Helical" evidence="11">
    <location>
        <begin position="230"/>
        <end position="250"/>
    </location>
</feature>
<comment type="function">
    <text evidence="11 12">Key component of the proton channel; it plays a direct role in the translocation of protons across the membrane.</text>
</comment>
<keyword evidence="13" id="KW-0732">Signal</keyword>
<evidence type="ECO:0000256" key="2">
    <source>
        <dbReference type="ARBA" id="ARBA00006810"/>
    </source>
</evidence>
<dbReference type="CDD" id="cd00310">
    <property type="entry name" value="ATP-synt_Fo_a_6"/>
    <property type="match status" value="1"/>
</dbReference>
<dbReference type="AlphaFoldDB" id="A0A1W2GFL1"/>
<evidence type="ECO:0000256" key="8">
    <source>
        <dbReference type="ARBA" id="ARBA00023065"/>
    </source>
</evidence>
<name>A0A1W2GFL1_REIFA</name>
<keyword evidence="6 11" id="KW-0375">Hydrogen ion transport</keyword>
<dbReference type="Proteomes" id="UP000192472">
    <property type="component" value="Unassembled WGS sequence"/>
</dbReference>
<keyword evidence="3 11" id="KW-0813">Transport</keyword>
<feature type="transmembrane region" description="Helical" evidence="11">
    <location>
        <begin position="270"/>
        <end position="290"/>
    </location>
</feature>
<protein>
    <recommendedName>
        <fullName evidence="11 12">ATP synthase subunit a</fullName>
    </recommendedName>
    <alternativeName>
        <fullName evidence="11">ATP synthase F0 sector subunit a</fullName>
    </alternativeName>
    <alternativeName>
        <fullName evidence="11">F-ATPase subunit 6</fullName>
    </alternativeName>
</protein>
<feature type="chain" id="PRO_5012461602" description="ATP synthase subunit a" evidence="13">
    <location>
        <begin position="33"/>
        <end position="367"/>
    </location>
</feature>